<dbReference type="Pfam" id="PF14041">
    <property type="entry name" value="Lipoprotein_21"/>
    <property type="match status" value="1"/>
</dbReference>
<keyword evidence="4" id="KW-0564">Palmitate</keyword>
<feature type="region of interest" description="Disordered" evidence="6">
    <location>
        <begin position="28"/>
        <end position="99"/>
    </location>
</feature>
<keyword evidence="9" id="KW-1185">Reference proteome</keyword>
<gene>
    <name evidence="8" type="ORF">COCCU_00875</name>
</gene>
<dbReference type="InterPro" id="IPR025971">
    <property type="entry name" value="LppP/LprE"/>
</dbReference>
<sequence precursor="true">MHTRRSRPLATLAAALSVVLLGACSGTSPLSTDATPTTENILTSDSAGESDLRRAPIAAAPDQDPDPSTLATAPPETTVVQAETSSSPLSTTPEQECEHPRRHLIDTEFGRHLVMNRIPVAGTGDTFFSFEIKEDHFDPCAELSYLLLSGSLEGGDKMESLIFFHAGQLITQPAPFLSTPVEQVEKLDDHTLQVSHRGNNTSTSTHRVVNGQLESDLSQLPPQLRENPTLIDLTAPALTPDPNDSTIDQTLAAGRYRLPINDYQHLLCDIDQPEGPLVDCYADFPTTWKMNSNLRPQANRIIYTENPSYARGTADPALTHSQAEEYGAVQGGTTLQIGGALVDLNQPNQVTISTEQGGILITPDSYQVLSQ</sequence>
<evidence type="ECO:0000313" key="9">
    <source>
        <dbReference type="Proteomes" id="UP000424462"/>
    </source>
</evidence>
<proteinExistence type="predicted"/>
<accession>A0A6B8VPX4</accession>
<dbReference type="PROSITE" id="PS51257">
    <property type="entry name" value="PROKAR_LIPOPROTEIN"/>
    <property type="match status" value="1"/>
</dbReference>
<protein>
    <submittedName>
        <fullName evidence="8">Uncharacterized protein</fullName>
    </submittedName>
</protein>
<feature type="signal peptide" evidence="7">
    <location>
        <begin position="1"/>
        <end position="23"/>
    </location>
</feature>
<feature type="chain" id="PRO_5038414364" evidence="7">
    <location>
        <begin position="24"/>
        <end position="371"/>
    </location>
</feature>
<dbReference type="Proteomes" id="UP000424462">
    <property type="component" value="Chromosome"/>
</dbReference>
<evidence type="ECO:0000256" key="1">
    <source>
        <dbReference type="ARBA" id="ARBA00022475"/>
    </source>
</evidence>
<dbReference type="RefSeq" id="WP_156229746.1">
    <property type="nucleotide sequence ID" value="NZ_CP046455.1"/>
</dbReference>
<feature type="compositionally biased region" description="Polar residues" evidence="6">
    <location>
        <begin position="28"/>
        <end position="47"/>
    </location>
</feature>
<evidence type="ECO:0000256" key="3">
    <source>
        <dbReference type="ARBA" id="ARBA00023136"/>
    </source>
</evidence>
<evidence type="ECO:0000256" key="2">
    <source>
        <dbReference type="ARBA" id="ARBA00022729"/>
    </source>
</evidence>
<keyword evidence="3" id="KW-0472">Membrane</keyword>
<keyword evidence="1" id="KW-1003">Cell membrane</keyword>
<evidence type="ECO:0000256" key="7">
    <source>
        <dbReference type="SAM" id="SignalP"/>
    </source>
</evidence>
<evidence type="ECO:0000256" key="6">
    <source>
        <dbReference type="SAM" id="MobiDB-lite"/>
    </source>
</evidence>
<dbReference type="EMBL" id="CP046455">
    <property type="protein sequence ID" value="QGU06143.1"/>
    <property type="molecule type" value="Genomic_DNA"/>
</dbReference>
<evidence type="ECO:0000256" key="5">
    <source>
        <dbReference type="ARBA" id="ARBA00023288"/>
    </source>
</evidence>
<keyword evidence="2 7" id="KW-0732">Signal</keyword>
<keyword evidence="5" id="KW-0449">Lipoprotein</keyword>
<evidence type="ECO:0000256" key="4">
    <source>
        <dbReference type="ARBA" id="ARBA00023139"/>
    </source>
</evidence>
<feature type="compositionally biased region" description="Low complexity" evidence="6">
    <location>
        <begin position="84"/>
        <end position="93"/>
    </location>
</feature>
<organism evidence="8 9">
    <name type="scientific">Corynebacterium occultum</name>
    <dbReference type="NCBI Taxonomy" id="2675219"/>
    <lineage>
        <taxon>Bacteria</taxon>
        <taxon>Bacillati</taxon>
        <taxon>Actinomycetota</taxon>
        <taxon>Actinomycetes</taxon>
        <taxon>Mycobacteriales</taxon>
        <taxon>Corynebacteriaceae</taxon>
        <taxon>Corynebacterium</taxon>
    </lineage>
</organism>
<reference evidence="8 9" key="1">
    <citation type="submission" date="2019-11" db="EMBL/GenBank/DDBJ databases">
        <title>Complete genome sequence of Corynebacterium kalinowskii 1959, a novel Corynebacterium species isolated from soil of a small paddock in Vilsendorf, Germany.</title>
        <authorList>
            <person name="Schaffert L."/>
            <person name="Ruwe M."/>
            <person name="Milse J."/>
            <person name="Hanuschka K."/>
            <person name="Ortseifen V."/>
            <person name="Droste J."/>
            <person name="Brandt D."/>
            <person name="Schlueter L."/>
            <person name="Kutter Y."/>
            <person name="Vinke S."/>
            <person name="Viehoefer P."/>
            <person name="Jacob L."/>
            <person name="Luebke N.-C."/>
            <person name="Schulte-Berndt E."/>
            <person name="Hain C."/>
            <person name="Linder M."/>
            <person name="Schmidt P."/>
            <person name="Wollenschlaeger L."/>
            <person name="Luttermann T."/>
            <person name="Thieme E."/>
            <person name="Hassa J."/>
            <person name="Haak M."/>
            <person name="Wittchen M."/>
            <person name="Mentz A."/>
            <person name="Persicke M."/>
            <person name="Busche T."/>
            <person name="Ruckert C."/>
        </authorList>
    </citation>
    <scope>NUCLEOTIDE SEQUENCE [LARGE SCALE GENOMIC DNA]</scope>
    <source>
        <strain evidence="8 9">2039</strain>
    </source>
</reference>
<name>A0A6B8VPX4_9CORY</name>
<dbReference type="KEGG" id="cok:COCCU_00875"/>
<dbReference type="AlphaFoldDB" id="A0A6B8VPX4"/>
<evidence type="ECO:0000313" key="8">
    <source>
        <dbReference type="EMBL" id="QGU06143.1"/>
    </source>
</evidence>